<proteinExistence type="predicted"/>
<name>A0A4Y2S1A3_ARAVE</name>
<comment type="caution">
    <text evidence="1">The sequence shown here is derived from an EMBL/GenBank/DDBJ whole genome shotgun (WGS) entry which is preliminary data.</text>
</comment>
<sequence>METQTSPDHNHSNEELQDRCRRLVQLNATKIFLQREIKFSKEELTSLKLSPEANYLQDFISMKESVGWLVRWGLMAQEPILAKLRQTYGRYAGSR</sequence>
<dbReference type="AlphaFoldDB" id="A0A4Y2S1A3"/>
<gene>
    <name evidence="1" type="ORF">AVEN_191953_1</name>
</gene>
<accession>A0A4Y2S1A3</accession>
<dbReference type="Proteomes" id="UP000499080">
    <property type="component" value="Unassembled WGS sequence"/>
</dbReference>
<reference evidence="1 2" key="1">
    <citation type="journal article" date="2019" name="Sci. Rep.">
        <title>Orb-weaving spider Araneus ventricosus genome elucidates the spidroin gene catalogue.</title>
        <authorList>
            <person name="Kono N."/>
            <person name="Nakamura H."/>
            <person name="Ohtoshi R."/>
            <person name="Moran D.A.P."/>
            <person name="Shinohara A."/>
            <person name="Yoshida Y."/>
            <person name="Fujiwara M."/>
            <person name="Mori M."/>
            <person name="Tomita M."/>
            <person name="Arakawa K."/>
        </authorList>
    </citation>
    <scope>NUCLEOTIDE SEQUENCE [LARGE SCALE GENOMIC DNA]</scope>
</reference>
<protein>
    <submittedName>
        <fullName evidence="1">Uncharacterized protein</fullName>
    </submittedName>
</protein>
<evidence type="ECO:0000313" key="2">
    <source>
        <dbReference type="Proteomes" id="UP000499080"/>
    </source>
</evidence>
<keyword evidence="2" id="KW-1185">Reference proteome</keyword>
<evidence type="ECO:0000313" key="1">
    <source>
        <dbReference type="EMBL" id="GBN81761.1"/>
    </source>
</evidence>
<organism evidence="1 2">
    <name type="scientific">Araneus ventricosus</name>
    <name type="common">Orbweaver spider</name>
    <name type="synonym">Epeira ventricosa</name>
    <dbReference type="NCBI Taxonomy" id="182803"/>
    <lineage>
        <taxon>Eukaryota</taxon>
        <taxon>Metazoa</taxon>
        <taxon>Ecdysozoa</taxon>
        <taxon>Arthropoda</taxon>
        <taxon>Chelicerata</taxon>
        <taxon>Arachnida</taxon>
        <taxon>Araneae</taxon>
        <taxon>Araneomorphae</taxon>
        <taxon>Entelegynae</taxon>
        <taxon>Araneoidea</taxon>
        <taxon>Araneidae</taxon>
        <taxon>Araneus</taxon>
    </lineage>
</organism>
<dbReference type="EMBL" id="BGPR01019382">
    <property type="protein sequence ID" value="GBN81761.1"/>
    <property type="molecule type" value="Genomic_DNA"/>
</dbReference>